<reference evidence="2" key="1">
    <citation type="journal article" date="2023" name="Mol. Phylogenet. Evol.">
        <title>Genome-scale phylogeny and comparative genomics of the fungal order Sordariales.</title>
        <authorList>
            <person name="Hensen N."/>
            <person name="Bonometti L."/>
            <person name="Westerberg I."/>
            <person name="Brannstrom I.O."/>
            <person name="Guillou S."/>
            <person name="Cros-Aarteil S."/>
            <person name="Calhoun S."/>
            <person name="Haridas S."/>
            <person name="Kuo A."/>
            <person name="Mondo S."/>
            <person name="Pangilinan J."/>
            <person name="Riley R."/>
            <person name="LaButti K."/>
            <person name="Andreopoulos B."/>
            <person name="Lipzen A."/>
            <person name="Chen C."/>
            <person name="Yan M."/>
            <person name="Daum C."/>
            <person name="Ng V."/>
            <person name="Clum A."/>
            <person name="Steindorff A."/>
            <person name="Ohm R.A."/>
            <person name="Martin F."/>
            <person name="Silar P."/>
            <person name="Natvig D.O."/>
            <person name="Lalanne C."/>
            <person name="Gautier V."/>
            <person name="Ament-Velasquez S.L."/>
            <person name="Kruys A."/>
            <person name="Hutchinson M.I."/>
            <person name="Powell A.J."/>
            <person name="Barry K."/>
            <person name="Miller A.N."/>
            <person name="Grigoriev I.V."/>
            <person name="Debuchy R."/>
            <person name="Gladieux P."/>
            <person name="Hiltunen Thoren M."/>
            <person name="Johannesson H."/>
        </authorList>
    </citation>
    <scope>NUCLEOTIDE SEQUENCE</scope>
    <source>
        <strain evidence="2">CBS 955.72</strain>
    </source>
</reference>
<reference evidence="2" key="2">
    <citation type="submission" date="2023-06" db="EMBL/GenBank/DDBJ databases">
        <authorList>
            <consortium name="Lawrence Berkeley National Laboratory"/>
            <person name="Haridas S."/>
            <person name="Hensen N."/>
            <person name="Bonometti L."/>
            <person name="Westerberg I."/>
            <person name="Brannstrom I.O."/>
            <person name="Guillou S."/>
            <person name="Cros-Aarteil S."/>
            <person name="Calhoun S."/>
            <person name="Kuo A."/>
            <person name="Mondo S."/>
            <person name="Pangilinan J."/>
            <person name="Riley R."/>
            <person name="Labutti K."/>
            <person name="Andreopoulos B."/>
            <person name="Lipzen A."/>
            <person name="Chen C."/>
            <person name="Yanf M."/>
            <person name="Daum C."/>
            <person name="Ng V."/>
            <person name="Clum A."/>
            <person name="Steindorff A."/>
            <person name="Ohm R."/>
            <person name="Martin F."/>
            <person name="Silar P."/>
            <person name="Natvig D."/>
            <person name="Lalanne C."/>
            <person name="Gautier V."/>
            <person name="Ament-Velasquez S.L."/>
            <person name="Kruys A."/>
            <person name="Hutchinson M.I."/>
            <person name="Powell A.J."/>
            <person name="Barry K."/>
            <person name="Miller A.N."/>
            <person name="Grigoriev I.V."/>
            <person name="Debuchy R."/>
            <person name="Gladieux P."/>
            <person name="Thoren M.H."/>
            <person name="Johannesson H."/>
        </authorList>
    </citation>
    <scope>NUCLEOTIDE SEQUENCE</scope>
    <source>
        <strain evidence="2">CBS 955.72</strain>
    </source>
</reference>
<name>A0AAJ0MAS1_9PEZI</name>
<organism evidence="2 3">
    <name type="scientific">Lasiosphaeria hispida</name>
    <dbReference type="NCBI Taxonomy" id="260671"/>
    <lineage>
        <taxon>Eukaryota</taxon>
        <taxon>Fungi</taxon>
        <taxon>Dikarya</taxon>
        <taxon>Ascomycota</taxon>
        <taxon>Pezizomycotina</taxon>
        <taxon>Sordariomycetes</taxon>
        <taxon>Sordariomycetidae</taxon>
        <taxon>Sordariales</taxon>
        <taxon>Lasiosphaeriaceae</taxon>
        <taxon>Lasiosphaeria</taxon>
    </lineage>
</organism>
<feature type="region of interest" description="Disordered" evidence="1">
    <location>
        <begin position="126"/>
        <end position="152"/>
    </location>
</feature>
<dbReference type="Proteomes" id="UP001275084">
    <property type="component" value="Unassembled WGS sequence"/>
</dbReference>
<protein>
    <submittedName>
        <fullName evidence="2">Uncharacterized protein</fullName>
    </submittedName>
</protein>
<gene>
    <name evidence="2" type="ORF">B0T25DRAFT_281049</name>
</gene>
<dbReference type="EMBL" id="JAUIQD010000006">
    <property type="protein sequence ID" value="KAK3346576.1"/>
    <property type="molecule type" value="Genomic_DNA"/>
</dbReference>
<evidence type="ECO:0000313" key="3">
    <source>
        <dbReference type="Proteomes" id="UP001275084"/>
    </source>
</evidence>
<proteinExistence type="predicted"/>
<sequence>MINWAATWKEPTWIDVMTALGCPAKHGQHLPRGGNTLLHCKRRCKRQRSRNVPTPTARRAQRPPEHRPLKLTGTVNPRLSTCLWPTASAALLVRRIDTATADSRTGRGFVENAVENYNVECKWQRSERRNRSPDMMPLFPRHSPPRLITSPL</sequence>
<dbReference type="AlphaFoldDB" id="A0AAJ0MAS1"/>
<evidence type="ECO:0000313" key="2">
    <source>
        <dbReference type="EMBL" id="KAK3346576.1"/>
    </source>
</evidence>
<comment type="caution">
    <text evidence="2">The sequence shown here is derived from an EMBL/GenBank/DDBJ whole genome shotgun (WGS) entry which is preliminary data.</text>
</comment>
<feature type="region of interest" description="Disordered" evidence="1">
    <location>
        <begin position="44"/>
        <end position="72"/>
    </location>
</feature>
<evidence type="ECO:0000256" key="1">
    <source>
        <dbReference type="SAM" id="MobiDB-lite"/>
    </source>
</evidence>
<accession>A0AAJ0MAS1</accession>
<keyword evidence="3" id="KW-1185">Reference proteome</keyword>